<dbReference type="Proteomes" id="UP001521209">
    <property type="component" value="Unassembled WGS sequence"/>
</dbReference>
<reference evidence="2 3" key="1">
    <citation type="submission" date="2022-01" db="EMBL/GenBank/DDBJ databases">
        <authorList>
            <person name="Won M."/>
            <person name="Kim S.-J."/>
            <person name="Kwon S.-W."/>
        </authorList>
    </citation>
    <scope>NUCLEOTIDE SEQUENCE [LARGE SCALE GENOMIC DNA]</scope>
    <source>
        <strain evidence="2 3">KCTC 23505</strain>
    </source>
</reference>
<dbReference type="EMBL" id="JAKGBZ010000072">
    <property type="protein sequence ID" value="MCF3948701.1"/>
    <property type="molecule type" value="Genomic_DNA"/>
</dbReference>
<feature type="domain" description="AAA+ ATPase" evidence="1">
    <location>
        <begin position="58"/>
        <end position="210"/>
    </location>
</feature>
<dbReference type="InterPro" id="IPR003593">
    <property type="entry name" value="AAA+_ATPase"/>
</dbReference>
<dbReference type="PANTHER" id="PTHR35894:SF1">
    <property type="entry name" value="PHOSPHORIBULOKINASE _ URIDINE KINASE FAMILY"/>
    <property type="match status" value="1"/>
</dbReference>
<dbReference type="SUPFAM" id="SSF52540">
    <property type="entry name" value="P-loop containing nucleoside triphosphate hydrolases"/>
    <property type="match status" value="1"/>
</dbReference>
<dbReference type="Pfam" id="PF05621">
    <property type="entry name" value="TniB"/>
    <property type="match status" value="1"/>
</dbReference>
<organism evidence="2 3">
    <name type="scientific">Acidiphilium iwatense</name>
    <dbReference type="NCBI Taxonomy" id="768198"/>
    <lineage>
        <taxon>Bacteria</taxon>
        <taxon>Pseudomonadati</taxon>
        <taxon>Pseudomonadota</taxon>
        <taxon>Alphaproteobacteria</taxon>
        <taxon>Acetobacterales</taxon>
        <taxon>Acidocellaceae</taxon>
        <taxon>Acidiphilium</taxon>
    </lineage>
</organism>
<dbReference type="InterPro" id="IPR052026">
    <property type="entry name" value="ExeA_AAA_ATPase_DNA-bind"/>
</dbReference>
<sequence length="312" mass="35049">MATVDEFAHLPMDVRPIARLEAEARIAHILTERWIQHATVDRLLGYLQEAFDQPPRERMENLLLLGESGMGKTMLIRKFERQNAVSFDEATGVQHRPVVVVLMPPQPTESEFFHRVLESIEAPSVRYWSNGGQLRTSAIRLLREIGARVLVIDEINSVLVGSPRQQRLFLQLLRFLSNDLRLALVGVGVPEARHALLSDTQLRSRFSDIELPLWTLGDDLRDFVTRLVWSLPLRQPSPVDSAKLRAILVERSGGVTLGICKAVERAAMAAIRSGRERIELASFDDPEIWHGVAAPGRGTRSQLRGIAVARRA</sequence>
<dbReference type="InterPro" id="IPR027417">
    <property type="entry name" value="P-loop_NTPase"/>
</dbReference>
<keyword evidence="3" id="KW-1185">Reference proteome</keyword>
<accession>A0ABS9E467</accession>
<dbReference type="InterPro" id="IPR008868">
    <property type="entry name" value="TniB"/>
</dbReference>
<protein>
    <submittedName>
        <fullName evidence="2">TniB family NTP-binding protein</fullName>
    </submittedName>
</protein>
<evidence type="ECO:0000313" key="3">
    <source>
        <dbReference type="Proteomes" id="UP001521209"/>
    </source>
</evidence>
<gene>
    <name evidence="2" type="ORF">L2A60_18765</name>
</gene>
<proteinExistence type="predicted"/>
<dbReference type="PANTHER" id="PTHR35894">
    <property type="entry name" value="GENERAL SECRETION PATHWAY PROTEIN A-RELATED"/>
    <property type="match status" value="1"/>
</dbReference>
<dbReference type="RefSeq" id="WP_235706013.1">
    <property type="nucleotide sequence ID" value="NZ_JAKGBZ010000072.1"/>
</dbReference>
<dbReference type="SMART" id="SM00382">
    <property type="entry name" value="AAA"/>
    <property type="match status" value="1"/>
</dbReference>
<evidence type="ECO:0000259" key="1">
    <source>
        <dbReference type="SMART" id="SM00382"/>
    </source>
</evidence>
<evidence type="ECO:0000313" key="2">
    <source>
        <dbReference type="EMBL" id="MCF3948701.1"/>
    </source>
</evidence>
<name>A0ABS9E467_9PROT</name>
<comment type="caution">
    <text evidence="2">The sequence shown here is derived from an EMBL/GenBank/DDBJ whole genome shotgun (WGS) entry which is preliminary data.</text>
</comment>
<dbReference type="Gene3D" id="3.40.50.300">
    <property type="entry name" value="P-loop containing nucleotide triphosphate hydrolases"/>
    <property type="match status" value="1"/>
</dbReference>